<gene>
    <name evidence="2" type="ORF">HPB51_006346</name>
</gene>
<evidence type="ECO:0000259" key="1">
    <source>
        <dbReference type="PROSITE" id="PS50822"/>
    </source>
</evidence>
<dbReference type="InterPro" id="IPR036397">
    <property type="entry name" value="RNaseH_sf"/>
</dbReference>
<protein>
    <recommendedName>
        <fullName evidence="1">Piwi domain-containing protein</fullName>
    </recommendedName>
</protein>
<evidence type="ECO:0000313" key="3">
    <source>
        <dbReference type="Proteomes" id="UP000821866"/>
    </source>
</evidence>
<dbReference type="InterPro" id="IPR003165">
    <property type="entry name" value="Piwi"/>
</dbReference>
<reference evidence="2" key="2">
    <citation type="submission" date="2021-09" db="EMBL/GenBank/DDBJ databases">
        <authorList>
            <person name="Jia N."/>
            <person name="Wang J."/>
            <person name="Shi W."/>
            <person name="Du L."/>
            <person name="Sun Y."/>
            <person name="Zhan W."/>
            <person name="Jiang J."/>
            <person name="Wang Q."/>
            <person name="Zhang B."/>
            <person name="Ji P."/>
            <person name="Sakyi L.B."/>
            <person name="Cui X."/>
            <person name="Yuan T."/>
            <person name="Jiang B."/>
            <person name="Yang W."/>
            <person name="Lam T.T.-Y."/>
            <person name="Chang Q."/>
            <person name="Ding S."/>
            <person name="Wang X."/>
            <person name="Zhu J."/>
            <person name="Ruan X."/>
            <person name="Zhao L."/>
            <person name="Wei J."/>
            <person name="Que T."/>
            <person name="Du C."/>
            <person name="Cheng J."/>
            <person name="Dai P."/>
            <person name="Han X."/>
            <person name="Huang E."/>
            <person name="Gao Y."/>
            <person name="Liu J."/>
            <person name="Shao H."/>
            <person name="Ye R."/>
            <person name="Li L."/>
            <person name="Wei W."/>
            <person name="Wang X."/>
            <person name="Wang C."/>
            <person name="Huo Q."/>
            <person name="Li W."/>
            <person name="Guo W."/>
            <person name="Chen H."/>
            <person name="Chen S."/>
            <person name="Zhou L."/>
            <person name="Zhou L."/>
            <person name="Ni X."/>
            <person name="Tian J."/>
            <person name="Zhou Y."/>
            <person name="Sheng Y."/>
            <person name="Liu T."/>
            <person name="Pan Y."/>
            <person name="Xia L."/>
            <person name="Li J."/>
            <person name="Zhao F."/>
            <person name="Cao W."/>
        </authorList>
    </citation>
    <scope>NUCLEOTIDE SEQUENCE</scope>
    <source>
        <strain evidence="2">Rmic-2018</strain>
        <tissue evidence="2">Larvae</tissue>
    </source>
</reference>
<dbReference type="PROSITE" id="PS50822">
    <property type="entry name" value="PIWI"/>
    <property type="match status" value="1"/>
</dbReference>
<accession>A0A9J6D9G2</accession>
<name>A0A9J6D9G2_RHIMP</name>
<organism evidence="2 3">
    <name type="scientific">Rhipicephalus microplus</name>
    <name type="common">Cattle tick</name>
    <name type="synonym">Boophilus microplus</name>
    <dbReference type="NCBI Taxonomy" id="6941"/>
    <lineage>
        <taxon>Eukaryota</taxon>
        <taxon>Metazoa</taxon>
        <taxon>Ecdysozoa</taxon>
        <taxon>Arthropoda</taxon>
        <taxon>Chelicerata</taxon>
        <taxon>Arachnida</taxon>
        <taxon>Acari</taxon>
        <taxon>Parasitiformes</taxon>
        <taxon>Ixodida</taxon>
        <taxon>Ixodoidea</taxon>
        <taxon>Ixodidae</taxon>
        <taxon>Rhipicephalinae</taxon>
        <taxon>Rhipicephalus</taxon>
        <taxon>Boophilus</taxon>
    </lineage>
</organism>
<dbReference type="EMBL" id="JABSTU010000010">
    <property type="protein sequence ID" value="KAH8018446.1"/>
    <property type="molecule type" value="Genomic_DNA"/>
</dbReference>
<proteinExistence type="predicted"/>
<sequence>MHIPLSNMIVMGCNAYHNAGSRNRTAGVFVASMNQTVTRWYSRVSFFSTHEELGIMPTQHLRDCLSKYTQANLGALPERIIIFRDGVSDGQIPQVSIVTIPCTNDIPLSHVIHCVMMQMKLN</sequence>
<feature type="domain" description="Piwi" evidence="1">
    <location>
        <begin position="1"/>
        <end position="95"/>
    </location>
</feature>
<dbReference type="AlphaFoldDB" id="A0A9J6D9G2"/>
<dbReference type="SUPFAM" id="SSF53098">
    <property type="entry name" value="Ribonuclease H-like"/>
    <property type="match status" value="1"/>
</dbReference>
<reference evidence="2" key="1">
    <citation type="journal article" date="2020" name="Cell">
        <title>Large-Scale Comparative Analyses of Tick Genomes Elucidate Their Genetic Diversity and Vector Capacities.</title>
        <authorList>
            <consortium name="Tick Genome and Microbiome Consortium (TIGMIC)"/>
            <person name="Jia N."/>
            <person name="Wang J."/>
            <person name="Shi W."/>
            <person name="Du L."/>
            <person name="Sun Y."/>
            <person name="Zhan W."/>
            <person name="Jiang J.F."/>
            <person name="Wang Q."/>
            <person name="Zhang B."/>
            <person name="Ji P."/>
            <person name="Bell-Sakyi L."/>
            <person name="Cui X.M."/>
            <person name="Yuan T.T."/>
            <person name="Jiang B.G."/>
            <person name="Yang W.F."/>
            <person name="Lam T.T."/>
            <person name="Chang Q.C."/>
            <person name="Ding S.J."/>
            <person name="Wang X.J."/>
            <person name="Zhu J.G."/>
            <person name="Ruan X.D."/>
            <person name="Zhao L."/>
            <person name="Wei J.T."/>
            <person name="Ye R.Z."/>
            <person name="Que T.C."/>
            <person name="Du C.H."/>
            <person name="Zhou Y.H."/>
            <person name="Cheng J.X."/>
            <person name="Dai P.F."/>
            <person name="Guo W.B."/>
            <person name="Han X.H."/>
            <person name="Huang E.J."/>
            <person name="Li L.F."/>
            <person name="Wei W."/>
            <person name="Gao Y.C."/>
            <person name="Liu J.Z."/>
            <person name="Shao H.Z."/>
            <person name="Wang X."/>
            <person name="Wang C.C."/>
            <person name="Yang T.C."/>
            <person name="Huo Q.B."/>
            <person name="Li W."/>
            <person name="Chen H.Y."/>
            <person name="Chen S.E."/>
            <person name="Zhou L.G."/>
            <person name="Ni X.B."/>
            <person name="Tian J.H."/>
            <person name="Sheng Y."/>
            <person name="Liu T."/>
            <person name="Pan Y.S."/>
            <person name="Xia L.Y."/>
            <person name="Li J."/>
            <person name="Zhao F."/>
            <person name="Cao W.C."/>
        </authorList>
    </citation>
    <scope>NUCLEOTIDE SEQUENCE</scope>
    <source>
        <strain evidence="2">Rmic-2018</strain>
    </source>
</reference>
<dbReference type="PANTHER" id="PTHR22891">
    <property type="entry name" value="EUKARYOTIC TRANSLATION INITIATION FACTOR 2C"/>
    <property type="match status" value="1"/>
</dbReference>
<evidence type="ECO:0000313" key="2">
    <source>
        <dbReference type="EMBL" id="KAH8018446.1"/>
    </source>
</evidence>
<dbReference type="Proteomes" id="UP000821866">
    <property type="component" value="Chromosome 8"/>
</dbReference>
<dbReference type="GO" id="GO:0003676">
    <property type="term" value="F:nucleic acid binding"/>
    <property type="evidence" value="ECO:0007669"/>
    <property type="project" value="InterPro"/>
</dbReference>
<dbReference type="Gene3D" id="3.30.420.10">
    <property type="entry name" value="Ribonuclease H-like superfamily/Ribonuclease H"/>
    <property type="match status" value="1"/>
</dbReference>
<comment type="caution">
    <text evidence="2">The sequence shown here is derived from an EMBL/GenBank/DDBJ whole genome shotgun (WGS) entry which is preliminary data.</text>
</comment>
<dbReference type="InterPro" id="IPR012337">
    <property type="entry name" value="RNaseH-like_sf"/>
</dbReference>
<keyword evidence="3" id="KW-1185">Reference proteome</keyword>
<dbReference type="Pfam" id="PF02171">
    <property type="entry name" value="Piwi"/>
    <property type="match status" value="1"/>
</dbReference>